<organism evidence="2 3">
    <name type="scientific">Tepidamorphus gemmatus</name>
    <dbReference type="NCBI Taxonomy" id="747076"/>
    <lineage>
        <taxon>Bacteria</taxon>
        <taxon>Pseudomonadati</taxon>
        <taxon>Pseudomonadota</taxon>
        <taxon>Alphaproteobacteria</taxon>
        <taxon>Hyphomicrobiales</taxon>
        <taxon>Tepidamorphaceae</taxon>
        <taxon>Tepidamorphus</taxon>
    </lineage>
</organism>
<dbReference type="GO" id="GO:0016747">
    <property type="term" value="F:acyltransferase activity, transferring groups other than amino-acyl groups"/>
    <property type="evidence" value="ECO:0007669"/>
    <property type="project" value="InterPro"/>
</dbReference>
<dbReference type="InterPro" id="IPR016181">
    <property type="entry name" value="Acyl_CoA_acyltransferase"/>
</dbReference>
<dbReference type="AlphaFoldDB" id="A0A4R3ME19"/>
<gene>
    <name evidence="2" type="ORF">EDC22_10325</name>
</gene>
<keyword evidence="2" id="KW-0687">Ribonucleoprotein</keyword>
<dbReference type="PANTHER" id="PTHR43617:SF30">
    <property type="entry name" value="HISTONE ACETYLTRANSFERASE"/>
    <property type="match status" value="1"/>
</dbReference>
<accession>A0A4R3ME19</accession>
<sequence length="186" mass="20552">MSHGLLPGAETGVTIPAMSTVVIDVRPARPADALGLSEVHDEAWTTAYRGIIPAVMLERMMARRGPDYWHRVASRRGAGTLVLQFDGKVAGYATLGPNRVRRLPYGGEIYELYLGPSYQGVGLGRRLFREARRVLSVNGLQGLVVWALEENAQARAFYTRLGGMEVARAVEPFGDVRLRKIAFAWR</sequence>
<evidence type="ECO:0000313" key="3">
    <source>
        <dbReference type="Proteomes" id="UP000295678"/>
    </source>
</evidence>
<dbReference type="InterPro" id="IPR000182">
    <property type="entry name" value="GNAT_dom"/>
</dbReference>
<dbReference type="CDD" id="cd04301">
    <property type="entry name" value="NAT_SF"/>
    <property type="match status" value="1"/>
</dbReference>
<dbReference type="Proteomes" id="UP000295678">
    <property type="component" value="Unassembled WGS sequence"/>
</dbReference>
<dbReference type="EMBL" id="SMAK01000003">
    <property type="protein sequence ID" value="TCT11716.1"/>
    <property type="molecule type" value="Genomic_DNA"/>
</dbReference>
<evidence type="ECO:0000259" key="1">
    <source>
        <dbReference type="PROSITE" id="PS51186"/>
    </source>
</evidence>
<dbReference type="Pfam" id="PF00583">
    <property type="entry name" value="Acetyltransf_1"/>
    <property type="match status" value="1"/>
</dbReference>
<dbReference type="PANTHER" id="PTHR43617">
    <property type="entry name" value="L-AMINO ACID N-ACETYLTRANSFERASE"/>
    <property type="match status" value="1"/>
</dbReference>
<protein>
    <submittedName>
        <fullName evidence="2">Ribosomal protein S18 acetylase RimI-like enzyme</fullName>
    </submittedName>
</protein>
<reference evidence="2 3" key="1">
    <citation type="submission" date="2019-03" db="EMBL/GenBank/DDBJ databases">
        <title>Genomic Encyclopedia of Type Strains, Phase IV (KMG-IV): sequencing the most valuable type-strain genomes for metagenomic binning, comparative biology and taxonomic classification.</title>
        <authorList>
            <person name="Goeker M."/>
        </authorList>
    </citation>
    <scope>NUCLEOTIDE SEQUENCE [LARGE SCALE GENOMIC DNA]</scope>
    <source>
        <strain evidence="2 3">DSM 19345</strain>
    </source>
</reference>
<dbReference type="PROSITE" id="PS51186">
    <property type="entry name" value="GNAT"/>
    <property type="match status" value="1"/>
</dbReference>
<comment type="caution">
    <text evidence="2">The sequence shown here is derived from an EMBL/GenBank/DDBJ whole genome shotgun (WGS) entry which is preliminary data.</text>
</comment>
<keyword evidence="3" id="KW-1185">Reference proteome</keyword>
<dbReference type="Gene3D" id="3.40.630.30">
    <property type="match status" value="1"/>
</dbReference>
<evidence type="ECO:0000313" key="2">
    <source>
        <dbReference type="EMBL" id="TCT11716.1"/>
    </source>
</evidence>
<proteinExistence type="predicted"/>
<name>A0A4R3ME19_9HYPH</name>
<dbReference type="InterPro" id="IPR050276">
    <property type="entry name" value="MshD_Acetyltransferase"/>
</dbReference>
<dbReference type="GO" id="GO:0005840">
    <property type="term" value="C:ribosome"/>
    <property type="evidence" value="ECO:0007669"/>
    <property type="project" value="UniProtKB-KW"/>
</dbReference>
<dbReference type="SUPFAM" id="SSF55729">
    <property type="entry name" value="Acyl-CoA N-acyltransferases (Nat)"/>
    <property type="match status" value="1"/>
</dbReference>
<keyword evidence="2" id="KW-0689">Ribosomal protein</keyword>
<feature type="domain" description="N-acetyltransferase" evidence="1">
    <location>
        <begin position="23"/>
        <end position="186"/>
    </location>
</feature>